<evidence type="ECO:0000256" key="4">
    <source>
        <dbReference type="ARBA" id="ARBA00022840"/>
    </source>
</evidence>
<dbReference type="GO" id="GO:0005524">
    <property type="term" value="F:ATP binding"/>
    <property type="evidence" value="ECO:0007669"/>
    <property type="project" value="UniProtKB-KW"/>
</dbReference>
<dbReference type="EMBL" id="JAMKFB020000012">
    <property type="protein sequence ID" value="KAL0179422.1"/>
    <property type="molecule type" value="Genomic_DNA"/>
</dbReference>
<keyword evidence="4" id="KW-0067">ATP-binding</keyword>
<dbReference type="GO" id="GO:0004386">
    <property type="term" value="F:helicase activity"/>
    <property type="evidence" value="ECO:0007669"/>
    <property type="project" value="UniProtKB-KW"/>
</dbReference>
<reference evidence="5 6" key="1">
    <citation type="submission" date="2024-05" db="EMBL/GenBank/DDBJ databases">
        <title>Genome sequencing and assembly of Indian major carp, Cirrhinus mrigala (Hamilton, 1822).</title>
        <authorList>
            <person name="Mohindra V."/>
            <person name="Chowdhury L.M."/>
            <person name="Lal K."/>
            <person name="Jena J.K."/>
        </authorList>
    </citation>
    <scope>NUCLEOTIDE SEQUENCE [LARGE SCALE GENOMIC DNA]</scope>
    <source>
        <strain evidence="5">CM1030</strain>
        <tissue evidence="5">Blood</tissue>
    </source>
</reference>
<feature type="non-terminal residue" evidence="5">
    <location>
        <position position="158"/>
    </location>
</feature>
<evidence type="ECO:0000256" key="2">
    <source>
        <dbReference type="ARBA" id="ARBA00022741"/>
    </source>
</evidence>
<protein>
    <submittedName>
        <fullName evidence="5">Uncharacterized protein</fullName>
    </submittedName>
</protein>
<sequence length="158" mass="18028">RISQIMRINELHCSAKPVYGREVLDFLTFLPGPCPSPPRPVVNNWSYSGYSSCLTAQSHHTSSFLEKSQVLKEAIQSSEDRLKLLSEVIDRYTFVIPPVEAKPITMHTCHPPPSLRHQQGHLSSVLSSRLSPLTHTLHRIQCNMRTHFPDLRLIQYDC</sequence>
<dbReference type="Proteomes" id="UP001529510">
    <property type="component" value="Unassembled WGS sequence"/>
</dbReference>
<feature type="non-terminal residue" evidence="5">
    <location>
        <position position="1"/>
    </location>
</feature>
<keyword evidence="6" id="KW-1185">Reference proteome</keyword>
<organism evidence="5 6">
    <name type="scientific">Cirrhinus mrigala</name>
    <name type="common">Mrigala</name>
    <dbReference type="NCBI Taxonomy" id="683832"/>
    <lineage>
        <taxon>Eukaryota</taxon>
        <taxon>Metazoa</taxon>
        <taxon>Chordata</taxon>
        <taxon>Craniata</taxon>
        <taxon>Vertebrata</taxon>
        <taxon>Euteleostomi</taxon>
        <taxon>Actinopterygii</taxon>
        <taxon>Neopterygii</taxon>
        <taxon>Teleostei</taxon>
        <taxon>Ostariophysi</taxon>
        <taxon>Cypriniformes</taxon>
        <taxon>Cyprinidae</taxon>
        <taxon>Labeoninae</taxon>
        <taxon>Labeonini</taxon>
        <taxon>Cirrhinus</taxon>
    </lineage>
</organism>
<dbReference type="InterPro" id="IPR050520">
    <property type="entry name" value="INO80/SWR1_helicase"/>
</dbReference>
<comment type="subcellular location">
    <subcellularLocation>
        <location evidence="1">Nucleus</location>
    </subcellularLocation>
</comment>
<evidence type="ECO:0000313" key="5">
    <source>
        <dbReference type="EMBL" id="KAL0179422.1"/>
    </source>
</evidence>
<dbReference type="AlphaFoldDB" id="A0ABD0PZT3"/>
<evidence type="ECO:0000256" key="3">
    <source>
        <dbReference type="ARBA" id="ARBA00022806"/>
    </source>
</evidence>
<evidence type="ECO:0000256" key="1">
    <source>
        <dbReference type="ARBA" id="ARBA00004123"/>
    </source>
</evidence>
<keyword evidence="3" id="KW-0378">Hydrolase</keyword>
<proteinExistence type="predicted"/>
<gene>
    <name evidence="5" type="ORF">M9458_024864</name>
</gene>
<keyword evidence="3" id="KW-0347">Helicase</keyword>
<accession>A0ABD0PZT3</accession>
<evidence type="ECO:0000313" key="6">
    <source>
        <dbReference type="Proteomes" id="UP001529510"/>
    </source>
</evidence>
<name>A0ABD0PZT3_CIRMR</name>
<dbReference type="GO" id="GO:0005634">
    <property type="term" value="C:nucleus"/>
    <property type="evidence" value="ECO:0007669"/>
    <property type="project" value="UniProtKB-SubCell"/>
</dbReference>
<dbReference type="PANTHER" id="PTHR45685:SF1">
    <property type="entry name" value="HELICASE SRCAP"/>
    <property type="match status" value="1"/>
</dbReference>
<keyword evidence="2" id="KW-0547">Nucleotide-binding</keyword>
<dbReference type="GO" id="GO:0003677">
    <property type="term" value="F:DNA binding"/>
    <property type="evidence" value="ECO:0007669"/>
    <property type="project" value="UniProtKB-KW"/>
</dbReference>
<comment type="caution">
    <text evidence="5">The sequence shown here is derived from an EMBL/GenBank/DDBJ whole genome shotgun (WGS) entry which is preliminary data.</text>
</comment>
<dbReference type="PANTHER" id="PTHR45685">
    <property type="entry name" value="HELICASE SRCAP-RELATED"/>
    <property type="match status" value="1"/>
</dbReference>